<proteinExistence type="predicted"/>
<organism evidence="1 2">
    <name type="scientific">Noviherbaspirillum humi</name>
    <dbReference type="NCBI Taxonomy" id="1688639"/>
    <lineage>
        <taxon>Bacteria</taxon>
        <taxon>Pseudomonadati</taxon>
        <taxon>Pseudomonadota</taxon>
        <taxon>Betaproteobacteria</taxon>
        <taxon>Burkholderiales</taxon>
        <taxon>Oxalobacteraceae</taxon>
        <taxon>Noviherbaspirillum</taxon>
    </lineage>
</organism>
<evidence type="ECO:0000313" key="2">
    <source>
        <dbReference type="Proteomes" id="UP000198284"/>
    </source>
</evidence>
<sequence>MKTTLLEGKLVPRFGLGLLKQHAAPMSEVVKIGVENEYGQIYRIIEASDLLAKRDLLDKLRNSGYFVVPLIPVDNYSVLAIVKLQEE</sequence>
<name>A0A239IHE4_9BURK</name>
<dbReference type="EMBL" id="FZOT01000009">
    <property type="protein sequence ID" value="SNS93080.1"/>
    <property type="molecule type" value="Genomic_DNA"/>
</dbReference>
<gene>
    <name evidence="1" type="ORF">SAMN06265795_109116</name>
</gene>
<dbReference type="RefSeq" id="WP_143131292.1">
    <property type="nucleotide sequence ID" value="NZ_FZOT01000009.1"/>
</dbReference>
<evidence type="ECO:0000313" key="1">
    <source>
        <dbReference type="EMBL" id="SNS93080.1"/>
    </source>
</evidence>
<reference evidence="1 2" key="1">
    <citation type="submission" date="2017-06" db="EMBL/GenBank/DDBJ databases">
        <authorList>
            <person name="Kim H.J."/>
            <person name="Triplett B.A."/>
        </authorList>
    </citation>
    <scope>NUCLEOTIDE SEQUENCE [LARGE SCALE GENOMIC DNA]</scope>
    <source>
        <strain evidence="1 2">U15</strain>
    </source>
</reference>
<dbReference type="Proteomes" id="UP000198284">
    <property type="component" value="Unassembled WGS sequence"/>
</dbReference>
<accession>A0A239IHE4</accession>
<keyword evidence="2" id="KW-1185">Reference proteome</keyword>
<protein>
    <submittedName>
        <fullName evidence="1">Uncharacterized protein</fullName>
    </submittedName>
</protein>
<dbReference type="AlphaFoldDB" id="A0A239IHE4"/>
<dbReference type="OrthoDB" id="9133154at2"/>